<organism evidence="2 3">
    <name type="scientific">Cytospora mali</name>
    <name type="common">Apple Valsa canker fungus</name>
    <name type="synonym">Valsa mali</name>
    <dbReference type="NCBI Taxonomy" id="578113"/>
    <lineage>
        <taxon>Eukaryota</taxon>
        <taxon>Fungi</taxon>
        <taxon>Dikarya</taxon>
        <taxon>Ascomycota</taxon>
        <taxon>Pezizomycotina</taxon>
        <taxon>Sordariomycetes</taxon>
        <taxon>Sordariomycetidae</taxon>
        <taxon>Diaporthales</taxon>
        <taxon>Cytosporaceae</taxon>
        <taxon>Cytospora</taxon>
    </lineage>
</organism>
<gene>
    <name evidence="2" type="ORF">VM1G_11757</name>
</gene>
<accession>A0A194W6A1</accession>
<dbReference type="Proteomes" id="UP000078559">
    <property type="component" value="Chromosome 7"/>
</dbReference>
<reference evidence="2" key="1">
    <citation type="submission" date="2014-12" db="EMBL/GenBank/DDBJ databases">
        <title>Genome Sequence of Valsa Canker Pathogens Uncovers a Specific Adaption of Colonization on Woody Bark.</title>
        <authorList>
            <person name="Yin Z."/>
            <person name="Liu H."/>
            <person name="Gao X."/>
            <person name="Li Z."/>
            <person name="Song N."/>
            <person name="Ke X."/>
            <person name="Dai Q."/>
            <person name="Wu Y."/>
            <person name="Sun Y."/>
            <person name="Xu J.-R."/>
            <person name="Kang Z.K."/>
            <person name="Wang L."/>
            <person name="Huang L."/>
        </authorList>
    </citation>
    <scope>NUCLEOTIDE SEQUENCE [LARGE SCALE GENOMIC DNA]</scope>
    <source>
        <strain evidence="2">03-8</strain>
    </source>
</reference>
<evidence type="ECO:0000256" key="1">
    <source>
        <dbReference type="SAM" id="MobiDB-lite"/>
    </source>
</evidence>
<evidence type="ECO:0000313" key="2">
    <source>
        <dbReference type="EMBL" id="KUI71600.1"/>
    </source>
</evidence>
<evidence type="ECO:0000313" key="3">
    <source>
        <dbReference type="Proteomes" id="UP000078559"/>
    </source>
</evidence>
<keyword evidence="3" id="KW-1185">Reference proteome</keyword>
<feature type="region of interest" description="Disordered" evidence="1">
    <location>
        <begin position="124"/>
        <end position="205"/>
    </location>
</feature>
<protein>
    <submittedName>
        <fullName evidence="2">Uncharacterized protein</fullName>
    </submittedName>
</protein>
<feature type="compositionally biased region" description="Low complexity" evidence="1">
    <location>
        <begin position="196"/>
        <end position="205"/>
    </location>
</feature>
<proteinExistence type="predicted"/>
<dbReference type="AlphaFoldDB" id="A0A194W6A1"/>
<sequence>MPVMVTPSNAINFMNISMSFTRVPSFVETQLRKVTKKSPTSPTDLLIQGLMVSASAPMAARTMYSPMMMEIMAELPGFRTKTADHMKRNPHISWNIFASYYPDDESSTWRPNVGINLARRREYTRPDDQTNDQGQPVKPAPAVEERGNMLAVKSKAEDTENVRPWPPGRPLAAGFPASKGSSCSSESFRDEDMLGRESVSAPSSWSELASEASSRESRACAWRFEYEGDMVEGGGSAARLKGRRLIQSVL</sequence>
<dbReference type="EMBL" id="CM003104">
    <property type="protein sequence ID" value="KUI71600.1"/>
    <property type="molecule type" value="Genomic_DNA"/>
</dbReference>
<name>A0A194W6A1_CYTMA</name>